<dbReference type="SUPFAM" id="SSF46785">
    <property type="entry name" value="Winged helix' DNA-binding domain"/>
    <property type="match status" value="1"/>
</dbReference>
<sequence>MQIERGRPVPVQIVEDIRGRITDSRLAPGDPLPSTRVLARQLGISRGSVVSAYEQLAGEGFLVAGPGGTRVDPSLRVPAAPTADPDPGVRSTPLRGDLRPGAPATGPLTTALWRSAWRAAAARPTAYPPLGSERLRALIAEHVRLTRSIRVDPRDVVVTSGARDGLRLVLAAHGRPGRLAVEDPGYHSLRQVPRAMGWRLQPVGADAAGMSARPTGTPADILLVTPNHQFPTGTQMPASRRFALLEAASRTGALVVEDDYDSELRSTHPPLLALDSEGRVAMLGSFSKTLTPALALGYLIVPPSLRERVADLCLPVSGLVQDAVARYMEAGGLRRHTARMRREYRARRAAFVGLFPEGVPMEGGLHAVIPLPAGADEDRVVARCRRRGLAVEGMAGYWSARRPRASGIVLGLGTGSLERLRERLAVLRRAIDSADGG</sequence>
<dbReference type="InterPro" id="IPR004839">
    <property type="entry name" value="Aminotransferase_I/II_large"/>
</dbReference>
<keyword evidence="5" id="KW-0804">Transcription</keyword>
<keyword evidence="9" id="KW-1185">Reference proteome</keyword>
<dbReference type="InterPro" id="IPR036388">
    <property type="entry name" value="WH-like_DNA-bd_sf"/>
</dbReference>
<dbReference type="PROSITE" id="PS50949">
    <property type="entry name" value="HTH_GNTR"/>
    <property type="match status" value="1"/>
</dbReference>
<dbReference type="Proteomes" id="UP001072034">
    <property type="component" value="Unassembled WGS sequence"/>
</dbReference>
<dbReference type="RefSeq" id="WP_268916276.1">
    <property type="nucleotide sequence ID" value="NZ_JAPTMY010000001.1"/>
</dbReference>
<dbReference type="Pfam" id="PF00155">
    <property type="entry name" value="Aminotran_1_2"/>
    <property type="match status" value="1"/>
</dbReference>
<feature type="region of interest" description="Disordered" evidence="6">
    <location>
        <begin position="76"/>
        <end position="105"/>
    </location>
</feature>
<evidence type="ECO:0000313" key="9">
    <source>
        <dbReference type="Proteomes" id="UP001072034"/>
    </source>
</evidence>
<dbReference type="PANTHER" id="PTHR46577:SF1">
    <property type="entry name" value="HTH-TYPE TRANSCRIPTIONAL REGULATORY PROTEIN GABR"/>
    <property type="match status" value="1"/>
</dbReference>
<reference evidence="8" key="1">
    <citation type="submission" date="2022-10" db="EMBL/GenBank/DDBJ databases">
        <title>Genome sequence of Actinomyces israelii ATCC 10048.</title>
        <authorList>
            <person name="Watt R.M."/>
            <person name="Tong W.M."/>
        </authorList>
    </citation>
    <scope>NUCLEOTIDE SEQUENCE</scope>
    <source>
        <strain evidence="8">ATCC 10048</strain>
    </source>
</reference>
<dbReference type="SMART" id="SM00345">
    <property type="entry name" value="HTH_GNTR"/>
    <property type="match status" value="1"/>
</dbReference>
<dbReference type="InterPro" id="IPR015421">
    <property type="entry name" value="PyrdxlP-dep_Trfase_major"/>
</dbReference>
<dbReference type="InterPro" id="IPR036390">
    <property type="entry name" value="WH_DNA-bd_sf"/>
</dbReference>
<dbReference type="SUPFAM" id="SSF53383">
    <property type="entry name" value="PLP-dependent transferases"/>
    <property type="match status" value="1"/>
</dbReference>
<evidence type="ECO:0000256" key="1">
    <source>
        <dbReference type="ARBA" id="ARBA00005384"/>
    </source>
</evidence>
<evidence type="ECO:0000259" key="7">
    <source>
        <dbReference type="PROSITE" id="PS50949"/>
    </source>
</evidence>
<organism evidence="8 9">
    <name type="scientific">Actinomyces israelii</name>
    <dbReference type="NCBI Taxonomy" id="1659"/>
    <lineage>
        <taxon>Bacteria</taxon>
        <taxon>Bacillati</taxon>
        <taxon>Actinomycetota</taxon>
        <taxon>Actinomycetes</taxon>
        <taxon>Actinomycetales</taxon>
        <taxon>Actinomycetaceae</taxon>
        <taxon>Actinomyces</taxon>
    </lineage>
</organism>
<evidence type="ECO:0000256" key="6">
    <source>
        <dbReference type="SAM" id="MobiDB-lite"/>
    </source>
</evidence>
<evidence type="ECO:0000256" key="4">
    <source>
        <dbReference type="ARBA" id="ARBA00023125"/>
    </source>
</evidence>
<name>A0ABT4I5S5_9ACTO</name>
<dbReference type="InterPro" id="IPR000524">
    <property type="entry name" value="Tscrpt_reg_HTH_GntR"/>
</dbReference>
<keyword evidence="2" id="KW-0663">Pyridoxal phosphate</keyword>
<keyword evidence="4" id="KW-0238">DNA-binding</keyword>
<dbReference type="PANTHER" id="PTHR46577">
    <property type="entry name" value="HTH-TYPE TRANSCRIPTIONAL REGULATORY PROTEIN GABR"/>
    <property type="match status" value="1"/>
</dbReference>
<evidence type="ECO:0000256" key="5">
    <source>
        <dbReference type="ARBA" id="ARBA00023163"/>
    </source>
</evidence>
<evidence type="ECO:0000313" key="8">
    <source>
        <dbReference type="EMBL" id="MCZ0856473.1"/>
    </source>
</evidence>
<dbReference type="EMBL" id="JAPTMY010000001">
    <property type="protein sequence ID" value="MCZ0856473.1"/>
    <property type="molecule type" value="Genomic_DNA"/>
</dbReference>
<comment type="similarity">
    <text evidence="1">In the C-terminal section; belongs to the class-I pyridoxal-phosphate-dependent aminotransferase family.</text>
</comment>
<dbReference type="InterPro" id="IPR015424">
    <property type="entry name" value="PyrdxlP-dep_Trfase"/>
</dbReference>
<keyword evidence="8" id="KW-0032">Aminotransferase</keyword>
<dbReference type="CDD" id="cd00609">
    <property type="entry name" value="AAT_like"/>
    <property type="match status" value="1"/>
</dbReference>
<protein>
    <submittedName>
        <fullName evidence="8">PLP-dependent aminotransferase family protein</fullName>
    </submittedName>
</protein>
<feature type="domain" description="HTH gntR-type" evidence="7">
    <location>
        <begin position="7"/>
        <end position="74"/>
    </location>
</feature>
<evidence type="ECO:0000256" key="3">
    <source>
        <dbReference type="ARBA" id="ARBA00023015"/>
    </source>
</evidence>
<dbReference type="GO" id="GO:0008483">
    <property type="term" value="F:transaminase activity"/>
    <property type="evidence" value="ECO:0007669"/>
    <property type="project" value="UniProtKB-KW"/>
</dbReference>
<keyword evidence="8" id="KW-0808">Transferase</keyword>
<comment type="caution">
    <text evidence="8">The sequence shown here is derived from an EMBL/GenBank/DDBJ whole genome shotgun (WGS) entry which is preliminary data.</text>
</comment>
<dbReference type="Gene3D" id="3.40.640.10">
    <property type="entry name" value="Type I PLP-dependent aspartate aminotransferase-like (Major domain)"/>
    <property type="match status" value="1"/>
</dbReference>
<dbReference type="PRINTS" id="PR00035">
    <property type="entry name" value="HTHGNTR"/>
</dbReference>
<proteinExistence type="inferred from homology"/>
<accession>A0ABT4I5S5</accession>
<dbReference type="Gene3D" id="1.10.10.10">
    <property type="entry name" value="Winged helix-like DNA-binding domain superfamily/Winged helix DNA-binding domain"/>
    <property type="match status" value="1"/>
</dbReference>
<gene>
    <name evidence="8" type="ORF">OHJ16_00205</name>
</gene>
<dbReference type="InterPro" id="IPR051446">
    <property type="entry name" value="HTH_trans_reg/aminotransferase"/>
</dbReference>
<dbReference type="CDD" id="cd07377">
    <property type="entry name" value="WHTH_GntR"/>
    <property type="match status" value="1"/>
</dbReference>
<evidence type="ECO:0000256" key="2">
    <source>
        <dbReference type="ARBA" id="ARBA00022898"/>
    </source>
</evidence>
<keyword evidence="3" id="KW-0805">Transcription regulation</keyword>
<dbReference type="Pfam" id="PF00392">
    <property type="entry name" value="GntR"/>
    <property type="match status" value="1"/>
</dbReference>